<feature type="compositionally biased region" description="Polar residues" evidence="1">
    <location>
        <begin position="1"/>
        <end position="20"/>
    </location>
</feature>
<reference evidence="3" key="1">
    <citation type="journal article" date="2020" name="Stud. Mycol.">
        <title>101 Dothideomycetes genomes: a test case for predicting lifestyles and emergence of pathogens.</title>
        <authorList>
            <person name="Haridas S."/>
            <person name="Albert R."/>
            <person name="Binder M."/>
            <person name="Bloem J."/>
            <person name="Labutti K."/>
            <person name="Salamov A."/>
            <person name="Andreopoulos B."/>
            <person name="Baker S."/>
            <person name="Barry K."/>
            <person name="Bills G."/>
            <person name="Bluhm B."/>
            <person name="Cannon C."/>
            <person name="Castanera R."/>
            <person name="Culley D."/>
            <person name="Daum C."/>
            <person name="Ezra D."/>
            <person name="Gonzalez J."/>
            <person name="Henrissat B."/>
            <person name="Kuo A."/>
            <person name="Liang C."/>
            <person name="Lipzen A."/>
            <person name="Lutzoni F."/>
            <person name="Magnuson J."/>
            <person name="Mondo S."/>
            <person name="Nolan M."/>
            <person name="Ohm R."/>
            <person name="Pangilinan J."/>
            <person name="Park H.-J."/>
            <person name="Ramirez L."/>
            <person name="Alfaro M."/>
            <person name="Sun H."/>
            <person name="Tritt A."/>
            <person name="Yoshinaga Y."/>
            <person name="Zwiers L.-H."/>
            <person name="Turgeon B."/>
            <person name="Goodwin S."/>
            <person name="Spatafora J."/>
            <person name="Crous P."/>
            <person name="Grigoriev I."/>
        </authorList>
    </citation>
    <scope>NUCLEOTIDE SEQUENCE</scope>
    <source>
        <strain evidence="3">CBS 161.51</strain>
    </source>
</reference>
<evidence type="ECO:0000256" key="1">
    <source>
        <dbReference type="SAM" id="MobiDB-lite"/>
    </source>
</evidence>
<feature type="region of interest" description="Disordered" evidence="1">
    <location>
        <begin position="175"/>
        <end position="199"/>
    </location>
</feature>
<feature type="region of interest" description="Disordered" evidence="1">
    <location>
        <begin position="1"/>
        <end position="21"/>
    </location>
</feature>
<dbReference type="PRINTS" id="PR00111">
    <property type="entry name" value="ABHYDROLASE"/>
</dbReference>
<feature type="non-terminal residue" evidence="3">
    <location>
        <position position="221"/>
    </location>
</feature>
<dbReference type="PANTHER" id="PTHR43798">
    <property type="entry name" value="MONOACYLGLYCEROL LIPASE"/>
    <property type="match status" value="1"/>
</dbReference>
<dbReference type="EMBL" id="ML976124">
    <property type="protein sequence ID" value="KAF1937839.1"/>
    <property type="molecule type" value="Genomic_DNA"/>
</dbReference>
<dbReference type="GO" id="GO:0016020">
    <property type="term" value="C:membrane"/>
    <property type="evidence" value="ECO:0007669"/>
    <property type="project" value="TreeGrafter"/>
</dbReference>
<feature type="domain" description="AB hydrolase-1" evidence="2">
    <location>
        <begin position="30"/>
        <end position="153"/>
    </location>
</feature>
<accession>A0A6A5SEC5</accession>
<evidence type="ECO:0000313" key="4">
    <source>
        <dbReference type="Proteomes" id="UP000800038"/>
    </source>
</evidence>
<dbReference type="InterPro" id="IPR050266">
    <property type="entry name" value="AB_hydrolase_sf"/>
</dbReference>
<feature type="compositionally biased region" description="Basic and acidic residues" evidence="1">
    <location>
        <begin position="175"/>
        <end position="193"/>
    </location>
</feature>
<sequence>MIAQSLTPSHHTTPSGTKTHFLQGGNPAGPLLVCLHGLGVSTETFIPLPLSLPQTYKIILVDFQGFGKSPLSNPTKRLSIPGHASNLGTLIASLQADLVAKVFLVGHSLGVIIALHYAAQHPDSVAGLALLGSGRAAGHISAVRQRMLDLTAAVREKGISVAADLAVKSNFYEDTPERTVDPSAREAVRRDVSASDPEGYAQTCEAIDSLDHKDPPYEKIV</sequence>
<name>A0A6A5SEC5_9PLEO</name>
<evidence type="ECO:0000259" key="2">
    <source>
        <dbReference type="Pfam" id="PF00561"/>
    </source>
</evidence>
<organism evidence="3 4">
    <name type="scientific">Clathrospora elynae</name>
    <dbReference type="NCBI Taxonomy" id="706981"/>
    <lineage>
        <taxon>Eukaryota</taxon>
        <taxon>Fungi</taxon>
        <taxon>Dikarya</taxon>
        <taxon>Ascomycota</taxon>
        <taxon>Pezizomycotina</taxon>
        <taxon>Dothideomycetes</taxon>
        <taxon>Pleosporomycetidae</taxon>
        <taxon>Pleosporales</taxon>
        <taxon>Diademaceae</taxon>
        <taxon>Clathrospora</taxon>
    </lineage>
</organism>
<protein>
    <submittedName>
        <fullName evidence="3">Alpha/beta-hydrolase</fullName>
    </submittedName>
</protein>
<dbReference type="AlphaFoldDB" id="A0A6A5SEC5"/>
<dbReference type="Gene3D" id="3.40.50.1820">
    <property type="entry name" value="alpha/beta hydrolase"/>
    <property type="match status" value="1"/>
</dbReference>
<dbReference type="InterPro" id="IPR029058">
    <property type="entry name" value="AB_hydrolase_fold"/>
</dbReference>
<gene>
    <name evidence="3" type="ORF">EJ02DRAFT_327080</name>
</gene>
<keyword evidence="4" id="KW-1185">Reference proteome</keyword>
<dbReference type="PANTHER" id="PTHR43798:SF33">
    <property type="entry name" value="HYDROLASE, PUTATIVE (AFU_ORTHOLOGUE AFUA_2G14860)-RELATED"/>
    <property type="match status" value="1"/>
</dbReference>
<dbReference type="Proteomes" id="UP000800038">
    <property type="component" value="Unassembled WGS sequence"/>
</dbReference>
<evidence type="ECO:0000313" key="3">
    <source>
        <dbReference type="EMBL" id="KAF1937839.1"/>
    </source>
</evidence>
<dbReference type="SUPFAM" id="SSF53474">
    <property type="entry name" value="alpha/beta-Hydrolases"/>
    <property type="match status" value="1"/>
</dbReference>
<keyword evidence="3" id="KW-0378">Hydrolase</keyword>
<dbReference type="Pfam" id="PF00561">
    <property type="entry name" value="Abhydrolase_1"/>
    <property type="match status" value="1"/>
</dbReference>
<dbReference type="InterPro" id="IPR000073">
    <property type="entry name" value="AB_hydrolase_1"/>
</dbReference>
<proteinExistence type="predicted"/>
<dbReference type="GO" id="GO:0016787">
    <property type="term" value="F:hydrolase activity"/>
    <property type="evidence" value="ECO:0007669"/>
    <property type="project" value="UniProtKB-KW"/>
</dbReference>
<dbReference type="OrthoDB" id="2498029at2759"/>